<keyword evidence="3" id="KW-1185">Reference proteome</keyword>
<comment type="caution">
    <text evidence="2">The sequence shown here is derived from an EMBL/GenBank/DDBJ whole genome shotgun (WGS) entry which is preliminary data.</text>
</comment>
<gene>
    <name evidence="2" type="ORF">F7725_012176</name>
</gene>
<proteinExistence type="predicted"/>
<feature type="region of interest" description="Disordered" evidence="1">
    <location>
        <begin position="63"/>
        <end position="87"/>
    </location>
</feature>
<protein>
    <submittedName>
        <fullName evidence="2">Uncharacterized protein</fullName>
    </submittedName>
</protein>
<accession>A0A7J5YLN4</accession>
<dbReference type="AlphaFoldDB" id="A0A7J5YLN4"/>
<reference evidence="2 3" key="1">
    <citation type="submission" date="2020-03" db="EMBL/GenBank/DDBJ databases">
        <title>Dissostichus mawsoni Genome sequencing and assembly.</title>
        <authorList>
            <person name="Park H."/>
        </authorList>
    </citation>
    <scope>NUCLEOTIDE SEQUENCE [LARGE SCALE GENOMIC DNA]</scope>
    <source>
        <strain evidence="2">DM0001</strain>
        <tissue evidence="2">Muscle</tissue>
    </source>
</reference>
<evidence type="ECO:0000313" key="2">
    <source>
        <dbReference type="EMBL" id="KAF3850404.1"/>
    </source>
</evidence>
<organism evidence="2 3">
    <name type="scientific">Dissostichus mawsoni</name>
    <name type="common">Antarctic cod</name>
    <dbReference type="NCBI Taxonomy" id="36200"/>
    <lineage>
        <taxon>Eukaryota</taxon>
        <taxon>Metazoa</taxon>
        <taxon>Chordata</taxon>
        <taxon>Craniata</taxon>
        <taxon>Vertebrata</taxon>
        <taxon>Euteleostomi</taxon>
        <taxon>Actinopterygii</taxon>
        <taxon>Neopterygii</taxon>
        <taxon>Teleostei</taxon>
        <taxon>Neoteleostei</taxon>
        <taxon>Acanthomorphata</taxon>
        <taxon>Eupercaria</taxon>
        <taxon>Perciformes</taxon>
        <taxon>Notothenioidei</taxon>
        <taxon>Nototheniidae</taxon>
        <taxon>Dissostichus</taxon>
    </lineage>
</organism>
<dbReference type="Proteomes" id="UP000518266">
    <property type="component" value="Unassembled WGS sequence"/>
</dbReference>
<sequence>MAGFRTHNADSCQGLGLRSVSSHAPCPGLGDGVLQDLREPVRSLAFSNEDRICSFSRIQPSSSAMSQKNFQRRRDSSSRARRSAASWSEGKDRHCSVLKSKTCRVSGLLTGVADGEPGGVGADGLHAVGLDGMSASTRACFCSRSSTPSRLVSSRSRRAFSSSSRYSHSRTTFSFLAATRLMSWTAWTRSSYAVMSVSMASCFLPLVLAQPRLSHGRLPVEAPGELLQLLLTNQLHPQSQLPLMLRLLQYAPTPDGFLTLPMRFPSTFRAFILEK</sequence>
<evidence type="ECO:0000256" key="1">
    <source>
        <dbReference type="SAM" id="MobiDB-lite"/>
    </source>
</evidence>
<evidence type="ECO:0000313" key="3">
    <source>
        <dbReference type="Proteomes" id="UP000518266"/>
    </source>
</evidence>
<name>A0A7J5YLN4_DISMA</name>
<dbReference type="EMBL" id="JAAKFY010000010">
    <property type="protein sequence ID" value="KAF3850404.1"/>
    <property type="molecule type" value="Genomic_DNA"/>
</dbReference>